<keyword evidence="1" id="KW-0999">Mitochondrion inner membrane</keyword>
<gene>
    <name evidence="3" type="ORF">E0L32_001070</name>
</gene>
<dbReference type="GO" id="GO:0042407">
    <property type="term" value="P:cristae formation"/>
    <property type="evidence" value="ECO:0007669"/>
    <property type="project" value="InterPro"/>
</dbReference>
<comment type="subunit">
    <text evidence="1">Component of the mitochondrial contact site and cristae organizing system (MICOS) complex.</text>
</comment>
<dbReference type="Proteomes" id="UP000319257">
    <property type="component" value="Unassembled WGS sequence"/>
</dbReference>
<accession>A0A507AMY9</accession>
<keyword evidence="1" id="KW-0496">Mitochondrion</keyword>
<comment type="caution">
    <text evidence="3">The sequence shown here is derived from an EMBL/GenBank/DDBJ whole genome shotgun (WGS) entry which is preliminary data.</text>
</comment>
<dbReference type="GO" id="GO:0044284">
    <property type="term" value="C:mitochondrial crista junction"/>
    <property type="evidence" value="ECO:0007669"/>
    <property type="project" value="TreeGrafter"/>
</dbReference>
<organism evidence="3 4">
    <name type="scientific">Thyridium curvatum</name>
    <dbReference type="NCBI Taxonomy" id="1093900"/>
    <lineage>
        <taxon>Eukaryota</taxon>
        <taxon>Fungi</taxon>
        <taxon>Dikarya</taxon>
        <taxon>Ascomycota</taxon>
        <taxon>Pezizomycotina</taxon>
        <taxon>Sordariomycetes</taxon>
        <taxon>Sordariomycetidae</taxon>
        <taxon>Thyridiales</taxon>
        <taxon>Thyridiaceae</taxon>
        <taxon>Thyridium</taxon>
    </lineage>
</organism>
<comment type="subcellular location">
    <subcellularLocation>
        <location evidence="1">Mitochondrion inner membrane</location>
    </subcellularLocation>
</comment>
<keyword evidence="1" id="KW-0472">Membrane</keyword>
<dbReference type="InterPro" id="IPR033181">
    <property type="entry name" value="Mic26_fungi"/>
</dbReference>
<dbReference type="GeneID" id="41968517"/>
<evidence type="ECO:0000256" key="1">
    <source>
        <dbReference type="RuleBase" id="RU363021"/>
    </source>
</evidence>
<proteinExistence type="predicted"/>
<dbReference type="FunCoup" id="A0A507AMY9">
    <property type="interactions" value="22"/>
</dbReference>
<dbReference type="STRING" id="1093900.A0A507AMY9"/>
<evidence type="ECO:0000313" key="4">
    <source>
        <dbReference type="Proteomes" id="UP000319257"/>
    </source>
</evidence>
<dbReference type="EMBL" id="SKBQ01000004">
    <property type="protein sequence ID" value="TPX11252.1"/>
    <property type="molecule type" value="Genomic_DNA"/>
</dbReference>
<feature type="region of interest" description="Disordered" evidence="2">
    <location>
        <begin position="24"/>
        <end position="70"/>
    </location>
</feature>
<dbReference type="GO" id="GO:0061617">
    <property type="term" value="C:MICOS complex"/>
    <property type="evidence" value="ECO:0007669"/>
    <property type="project" value="UniProtKB-UniRule"/>
</dbReference>
<comment type="function">
    <text evidence="1">Component of the MICOS complex, a large protein complex of the mitochondrial inner membrane that plays crucial roles in the maintenance of crista junctions, inner membrane architecture, and formation of contact sites to the outer membrane.</text>
</comment>
<dbReference type="Pfam" id="PF09769">
    <property type="entry name" value="ApoO"/>
    <property type="match status" value="1"/>
</dbReference>
<dbReference type="InterPro" id="IPR019166">
    <property type="entry name" value="MIC26/MIC27"/>
</dbReference>
<evidence type="ECO:0000313" key="3">
    <source>
        <dbReference type="EMBL" id="TPX11252.1"/>
    </source>
</evidence>
<name>A0A507AMY9_9PEZI</name>
<dbReference type="PANTHER" id="PTHR28268">
    <property type="entry name" value="MICOS SUBUNIT MIC26"/>
    <property type="match status" value="1"/>
</dbReference>
<dbReference type="PANTHER" id="PTHR28268:SF1">
    <property type="entry name" value="MICOS SUBUNIT MIC26"/>
    <property type="match status" value="1"/>
</dbReference>
<feature type="compositionally biased region" description="Low complexity" evidence="2">
    <location>
        <begin position="38"/>
        <end position="69"/>
    </location>
</feature>
<evidence type="ECO:0000256" key="2">
    <source>
        <dbReference type="SAM" id="MobiDB-lite"/>
    </source>
</evidence>
<dbReference type="AlphaFoldDB" id="A0A507AMY9"/>
<dbReference type="InParanoid" id="A0A507AMY9"/>
<dbReference type="OrthoDB" id="2399148at2759"/>
<keyword evidence="4" id="KW-1185">Reference proteome</keyword>
<dbReference type="RefSeq" id="XP_030992963.1">
    <property type="nucleotide sequence ID" value="XM_031133395.1"/>
</dbReference>
<sequence length="236" mass="25553">MLCNIQSKRKPIYDDFEELPASTGAALTPYQPIPVSSAEAAEQQQKQQQAEQGPATATATAPRRGPTPTDRLAVQIGRARLFLYRQACAAEDSVNAAMDRAFALEHSFTSTLAALAPPRESGERLMPGAVYVLVAAMAGSILTRRSNVVLRAAVPTALGVGAGWAVLPVTMRNCADLAWRYEQRFPAVADAHLRAREAVERSGRFVKVHAELGKRMADEKVTAAREGLEDWVKKGK</sequence>
<reference evidence="3 4" key="1">
    <citation type="submission" date="2019-06" db="EMBL/GenBank/DDBJ databases">
        <title>Draft genome sequence of the filamentous fungus Phialemoniopsis curvata isolated from diesel fuel.</title>
        <authorList>
            <person name="Varaljay V.A."/>
            <person name="Lyon W.J."/>
            <person name="Crouch A.L."/>
            <person name="Drake C.E."/>
            <person name="Hollomon J.M."/>
            <person name="Nadeau L.J."/>
            <person name="Nunn H.S."/>
            <person name="Stevenson B.S."/>
            <person name="Bojanowski C.L."/>
            <person name="Crookes-Goodson W.J."/>
        </authorList>
    </citation>
    <scope>NUCLEOTIDE SEQUENCE [LARGE SCALE GENOMIC DNA]</scope>
    <source>
        <strain evidence="3 4">D216</strain>
    </source>
</reference>
<protein>
    <recommendedName>
        <fullName evidence="1">MICOS complex subunit</fullName>
    </recommendedName>
</protein>